<dbReference type="STRING" id="196627.cg1589"/>
<dbReference type="AlphaFoldDB" id="Q8NQN2"/>
<sequence>MNGSPDYSRKSRGRGFSVFLGIILLVIAVLAVLVGRGTIAMPKLFGSSNLTEVRAVIGSEKKEFFEDPEVVEAFADHGFEVNVDTAGSRRIATDVDLSPYDFAFPSSAPAAQKISEANTTTGRFTPFYSPMAVATFGTITDMLETKGIVSNVGGTDTIDLGALLNETQAGTRWSELSPNYQSNRVVQISTTDVRTSNSAAMYLSMMSWVKNGGKTVSSTAEADAIIPELSQLFVGQGYTESTSAGPFDEYLSQGMGSKPMVMIYEAQFLAEQNKENSRISGDMELVYPSPTVYSTHTVVSLSDVGAEIGELLETDETLQQLAVKHGFRPKNSAMIADAGMTDRMPNNLNVIDPPDYDFLERLIDGVGASYSATPAEEDTDL</sequence>
<keyword evidence="1" id="KW-0812">Transmembrane</keyword>
<evidence type="ECO:0000313" key="3">
    <source>
        <dbReference type="Proteomes" id="UP000000582"/>
    </source>
</evidence>
<name>Q8NQN2_CORGL</name>
<dbReference type="EMBL" id="BA000036">
    <property type="protein sequence ID" value="BAB98795.1"/>
    <property type="molecule type" value="Genomic_DNA"/>
</dbReference>
<keyword evidence="1" id="KW-0472">Membrane</keyword>
<dbReference type="HOGENOM" id="CLU_028459_1_0_11"/>
<feature type="transmembrane region" description="Helical" evidence="1">
    <location>
        <begin position="15"/>
        <end position="34"/>
    </location>
</feature>
<evidence type="ECO:0000313" key="2">
    <source>
        <dbReference type="EMBL" id="BAB98795.1"/>
    </source>
</evidence>
<evidence type="ECO:0000256" key="1">
    <source>
        <dbReference type="SAM" id="Phobius"/>
    </source>
</evidence>
<dbReference type="Proteomes" id="UP000000582">
    <property type="component" value="Chromosome"/>
</dbReference>
<gene>
    <name evidence="2" type="ordered locus">Cgl1402</name>
</gene>
<proteinExistence type="predicted"/>
<keyword evidence="1" id="KW-1133">Transmembrane helix</keyword>
<dbReference type="KEGG" id="cgb:cg1589"/>
<accession>Q6M5G9</accession>
<dbReference type="BioCyc" id="CORYNE:G18NG-10981-MONOMER"/>
<organism evidence="2 3">
    <name type="scientific">Corynebacterium glutamicum (strain ATCC 13032 / DSM 20300 / JCM 1318 / BCRC 11384 / CCUG 27702 / LMG 3730 / NBRC 12168 / NCIMB 10025 / NRRL B-2784 / 534)</name>
    <dbReference type="NCBI Taxonomy" id="196627"/>
    <lineage>
        <taxon>Bacteria</taxon>
        <taxon>Bacillati</taxon>
        <taxon>Actinomycetota</taxon>
        <taxon>Actinomycetes</taxon>
        <taxon>Mycobacteriales</taxon>
        <taxon>Corynebacteriaceae</taxon>
        <taxon>Corynebacterium</taxon>
    </lineage>
</organism>
<keyword evidence="3" id="KW-1185">Reference proteome</keyword>
<accession>Q8NQN2</accession>
<dbReference type="PATRIC" id="fig|196627.13.peg.1371"/>
<dbReference type="KEGG" id="cgl:Cgl1402"/>
<dbReference type="RefSeq" id="WP_011014338.1">
    <property type="nucleotide sequence ID" value="NC_003450.3"/>
</dbReference>
<protein>
    <submittedName>
        <fullName evidence="2">Uncharacterized protein</fullName>
    </submittedName>
</protein>
<dbReference type="GeneID" id="1019378"/>
<dbReference type="eggNOG" id="COG1613">
    <property type="taxonomic scope" value="Bacteria"/>
</dbReference>
<reference evidence="3" key="1">
    <citation type="journal article" date="2003" name="Appl. Microbiol. Biotechnol.">
        <title>The Corynebacterium glutamicum genome: features and impacts on biotechnological processes.</title>
        <authorList>
            <person name="Ikeda M."/>
            <person name="Nakagawa S."/>
        </authorList>
    </citation>
    <scope>NUCLEOTIDE SEQUENCE [LARGE SCALE GENOMIC DNA]</scope>
    <source>
        <strain evidence="3">ATCC 13032 / DSM 20300 / BCRC 11384 / JCM 1318 / LMG 3730 / NCIMB 10025</strain>
    </source>
</reference>
<dbReference type="OrthoDB" id="5418945at2"/>